<keyword evidence="2" id="KW-0812">Transmembrane</keyword>
<evidence type="ECO:0000256" key="2">
    <source>
        <dbReference type="SAM" id="Phobius"/>
    </source>
</evidence>
<keyword evidence="2" id="KW-1133">Transmembrane helix</keyword>
<keyword evidence="2" id="KW-0472">Membrane</keyword>
<protein>
    <submittedName>
        <fullName evidence="3">Uncharacterized protein</fullName>
    </submittedName>
</protein>
<organism evidence="3 4">
    <name type="scientific">Podospora aff. communis PSN243</name>
    <dbReference type="NCBI Taxonomy" id="3040156"/>
    <lineage>
        <taxon>Eukaryota</taxon>
        <taxon>Fungi</taxon>
        <taxon>Dikarya</taxon>
        <taxon>Ascomycota</taxon>
        <taxon>Pezizomycotina</taxon>
        <taxon>Sordariomycetes</taxon>
        <taxon>Sordariomycetidae</taxon>
        <taxon>Sordariales</taxon>
        <taxon>Podosporaceae</taxon>
        <taxon>Podospora</taxon>
    </lineage>
</organism>
<dbReference type="InterPro" id="IPR053008">
    <property type="entry name" value="Phomopsin_biosynth_assoc"/>
</dbReference>
<feature type="transmembrane region" description="Helical" evidence="2">
    <location>
        <begin position="50"/>
        <end position="68"/>
    </location>
</feature>
<feature type="region of interest" description="Disordered" evidence="1">
    <location>
        <begin position="1"/>
        <end position="40"/>
    </location>
</feature>
<keyword evidence="4" id="KW-1185">Reference proteome</keyword>
<comment type="caution">
    <text evidence="3">The sequence shown here is derived from an EMBL/GenBank/DDBJ whole genome shotgun (WGS) entry which is preliminary data.</text>
</comment>
<reference evidence="3" key="1">
    <citation type="journal article" date="2023" name="Mol. Phylogenet. Evol.">
        <title>Genome-scale phylogeny and comparative genomics of the fungal order Sordariales.</title>
        <authorList>
            <person name="Hensen N."/>
            <person name="Bonometti L."/>
            <person name="Westerberg I."/>
            <person name="Brannstrom I.O."/>
            <person name="Guillou S."/>
            <person name="Cros-Aarteil S."/>
            <person name="Calhoun S."/>
            <person name="Haridas S."/>
            <person name="Kuo A."/>
            <person name="Mondo S."/>
            <person name="Pangilinan J."/>
            <person name="Riley R."/>
            <person name="LaButti K."/>
            <person name="Andreopoulos B."/>
            <person name="Lipzen A."/>
            <person name="Chen C."/>
            <person name="Yan M."/>
            <person name="Daum C."/>
            <person name="Ng V."/>
            <person name="Clum A."/>
            <person name="Steindorff A."/>
            <person name="Ohm R.A."/>
            <person name="Martin F."/>
            <person name="Silar P."/>
            <person name="Natvig D.O."/>
            <person name="Lalanne C."/>
            <person name="Gautier V."/>
            <person name="Ament-Velasquez S.L."/>
            <person name="Kruys A."/>
            <person name="Hutchinson M.I."/>
            <person name="Powell A.J."/>
            <person name="Barry K."/>
            <person name="Miller A.N."/>
            <person name="Grigoriev I.V."/>
            <person name="Debuchy R."/>
            <person name="Gladieux P."/>
            <person name="Hiltunen Thoren M."/>
            <person name="Johannesson H."/>
        </authorList>
    </citation>
    <scope>NUCLEOTIDE SEQUENCE</scope>
    <source>
        <strain evidence="3">PSN243</strain>
    </source>
</reference>
<dbReference type="PANTHER" id="PTHR35896:SF3">
    <property type="entry name" value="MAJOR FACILITATOR SUPERFAMILY TRANSPORTER"/>
    <property type="match status" value="1"/>
</dbReference>
<evidence type="ECO:0000256" key="1">
    <source>
        <dbReference type="SAM" id="MobiDB-lite"/>
    </source>
</evidence>
<gene>
    <name evidence="3" type="ORF">QBC34DRAFT_362124</name>
</gene>
<dbReference type="AlphaFoldDB" id="A0AAV9G848"/>
<evidence type="ECO:0000313" key="4">
    <source>
        <dbReference type="Proteomes" id="UP001321760"/>
    </source>
</evidence>
<accession>A0AAV9G848</accession>
<dbReference type="Proteomes" id="UP001321760">
    <property type="component" value="Unassembled WGS sequence"/>
</dbReference>
<dbReference type="PANTHER" id="PTHR35896">
    <property type="entry name" value="IG-LIKE DOMAIN-CONTAINING PROTEIN"/>
    <property type="match status" value="1"/>
</dbReference>
<sequence>MAPRPSLHKPSFEGSPFESDSDSNLTLLHDQPKPSPLSPKQRLTTRLTKFTLLTTALLILLSLGYTTLTLHRLSALSKTSYGDCGTAETVDEARAKGCVFDPMSWIWVRPECYDAELVADFMSNTNFSWHTEPKLKPESRVDMDVIYRGDYPKLFTQKEYHTVHCFYMMKKMHKAILEHRPIDSYLTEWHHTNHCGMVMLNDIMHEDVACTPEMVCPTWVRATWTGCRRY</sequence>
<reference evidence="3" key="2">
    <citation type="submission" date="2023-05" db="EMBL/GenBank/DDBJ databases">
        <authorList>
            <consortium name="Lawrence Berkeley National Laboratory"/>
            <person name="Steindorff A."/>
            <person name="Hensen N."/>
            <person name="Bonometti L."/>
            <person name="Westerberg I."/>
            <person name="Brannstrom I.O."/>
            <person name="Guillou S."/>
            <person name="Cros-Aarteil S."/>
            <person name="Calhoun S."/>
            <person name="Haridas S."/>
            <person name="Kuo A."/>
            <person name="Mondo S."/>
            <person name="Pangilinan J."/>
            <person name="Riley R."/>
            <person name="Labutti K."/>
            <person name="Andreopoulos B."/>
            <person name="Lipzen A."/>
            <person name="Chen C."/>
            <person name="Yanf M."/>
            <person name="Daum C."/>
            <person name="Ng V."/>
            <person name="Clum A."/>
            <person name="Ohm R."/>
            <person name="Martin F."/>
            <person name="Silar P."/>
            <person name="Natvig D."/>
            <person name="Lalanne C."/>
            <person name="Gautier V."/>
            <person name="Ament-Velasquez S.L."/>
            <person name="Kruys A."/>
            <person name="Hutchinson M.I."/>
            <person name="Powell A.J."/>
            <person name="Barry K."/>
            <person name="Miller A.N."/>
            <person name="Grigoriev I.V."/>
            <person name="Debuchy R."/>
            <person name="Gladieux P."/>
            <person name="Thoren M.H."/>
            <person name="Johannesson H."/>
        </authorList>
    </citation>
    <scope>NUCLEOTIDE SEQUENCE</scope>
    <source>
        <strain evidence="3">PSN243</strain>
    </source>
</reference>
<evidence type="ECO:0000313" key="3">
    <source>
        <dbReference type="EMBL" id="KAK4443390.1"/>
    </source>
</evidence>
<dbReference type="EMBL" id="MU865994">
    <property type="protein sequence ID" value="KAK4443390.1"/>
    <property type="molecule type" value="Genomic_DNA"/>
</dbReference>
<proteinExistence type="predicted"/>
<name>A0AAV9G848_9PEZI</name>